<dbReference type="GO" id="GO:0005886">
    <property type="term" value="C:plasma membrane"/>
    <property type="evidence" value="ECO:0007669"/>
    <property type="project" value="UniProtKB-SubCell"/>
</dbReference>
<organism evidence="9 10">
    <name type="scientific">Agathobacter rectalis</name>
    <dbReference type="NCBI Taxonomy" id="39491"/>
    <lineage>
        <taxon>Bacteria</taxon>
        <taxon>Bacillati</taxon>
        <taxon>Bacillota</taxon>
        <taxon>Clostridia</taxon>
        <taxon>Lachnospirales</taxon>
        <taxon>Lachnospiraceae</taxon>
        <taxon>Agathobacter</taxon>
    </lineage>
</organism>
<keyword evidence="4 7" id="KW-0812">Transmembrane</keyword>
<proteinExistence type="inferred from homology"/>
<evidence type="ECO:0000256" key="5">
    <source>
        <dbReference type="ARBA" id="ARBA00022989"/>
    </source>
</evidence>
<evidence type="ECO:0000256" key="2">
    <source>
        <dbReference type="ARBA" id="ARBA00008193"/>
    </source>
</evidence>
<feature type="domain" description="Glycine transporter" evidence="8">
    <location>
        <begin position="20"/>
        <end position="70"/>
    </location>
</feature>
<gene>
    <name evidence="9" type="ORF">LK487_19305</name>
</gene>
<keyword evidence="5 7" id="KW-1133">Transmembrane helix</keyword>
<evidence type="ECO:0000256" key="4">
    <source>
        <dbReference type="ARBA" id="ARBA00022692"/>
    </source>
</evidence>
<dbReference type="EMBL" id="JAJFBX010000577">
    <property type="protein sequence ID" value="MCC2749121.1"/>
    <property type="molecule type" value="Genomic_DNA"/>
</dbReference>
<protein>
    <submittedName>
        <fullName evidence="9">TRIC cation channel family protein</fullName>
    </submittedName>
</protein>
<evidence type="ECO:0000259" key="8">
    <source>
        <dbReference type="Pfam" id="PF03458"/>
    </source>
</evidence>
<comment type="subcellular location">
    <subcellularLocation>
        <location evidence="1">Cell membrane</location>
        <topology evidence="1">Multi-pass membrane protein</topology>
    </subcellularLocation>
</comment>
<dbReference type="InterPro" id="IPR005115">
    <property type="entry name" value="Gly_transporter"/>
</dbReference>
<evidence type="ECO:0000256" key="1">
    <source>
        <dbReference type="ARBA" id="ARBA00004651"/>
    </source>
</evidence>
<dbReference type="PANTHER" id="PTHR30506">
    <property type="entry name" value="INNER MEMBRANE PROTEIN"/>
    <property type="match status" value="1"/>
</dbReference>
<evidence type="ECO:0000256" key="6">
    <source>
        <dbReference type="ARBA" id="ARBA00023136"/>
    </source>
</evidence>
<feature type="transmembrane region" description="Helical" evidence="7">
    <location>
        <begin position="14"/>
        <end position="31"/>
    </location>
</feature>
<feature type="non-terminal residue" evidence="9">
    <location>
        <position position="1"/>
    </location>
</feature>
<dbReference type="Proteomes" id="UP001197847">
    <property type="component" value="Unassembled WGS sequence"/>
</dbReference>
<evidence type="ECO:0000313" key="9">
    <source>
        <dbReference type="EMBL" id="MCC2749121.1"/>
    </source>
</evidence>
<evidence type="ECO:0000313" key="10">
    <source>
        <dbReference type="Proteomes" id="UP001197847"/>
    </source>
</evidence>
<evidence type="ECO:0000256" key="3">
    <source>
        <dbReference type="ARBA" id="ARBA00022475"/>
    </source>
</evidence>
<dbReference type="AlphaFoldDB" id="A0AAW4WXI0"/>
<reference evidence="9" key="1">
    <citation type="submission" date="2021-10" db="EMBL/GenBank/DDBJ databases">
        <title>Collection of gut derived symbiotic bacterial strains cultured from healthy donors.</title>
        <authorList>
            <person name="Lin H."/>
            <person name="Littmann E."/>
            <person name="Claire K."/>
            <person name="Pamer E."/>
        </authorList>
    </citation>
    <scope>NUCLEOTIDE SEQUENCE</scope>
    <source>
        <strain evidence="9">MSK.22.92</strain>
    </source>
</reference>
<evidence type="ECO:0000256" key="7">
    <source>
        <dbReference type="SAM" id="Phobius"/>
    </source>
</evidence>
<comment type="similarity">
    <text evidence="2">Belongs to the UPF0126 family.</text>
</comment>
<keyword evidence="3" id="KW-1003">Cell membrane</keyword>
<sequence length="70" mass="7185">GVIAVVAHPEITKLKWTMTVIDALGLGLFAVNGTAKALAYGSSGMTAVFIGMFTAIAGGLIRDFFIGDVP</sequence>
<dbReference type="PANTHER" id="PTHR30506:SF3">
    <property type="entry name" value="UPF0126 INNER MEMBRANE PROTEIN YADS-RELATED"/>
    <property type="match status" value="1"/>
</dbReference>
<dbReference type="Pfam" id="PF03458">
    <property type="entry name" value="Gly_transporter"/>
    <property type="match status" value="1"/>
</dbReference>
<feature type="transmembrane region" description="Helical" evidence="7">
    <location>
        <begin position="38"/>
        <end position="61"/>
    </location>
</feature>
<keyword evidence="6 7" id="KW-0472">Membrane</keyword>
<feature type="non-terminal residue" evidence="9">
    <location>
        <position position="70"/>
    </location>
</feature>
<accession>A0AAW4WXI0</accession>
<comment type="caution">
    <text evidence="9">The sequence shown here is derived from an EMBL/GenBank/DDBJ whole genome shotgun (WGS) entry which is preliminary data.</text>
</comment>
<name>A0AAW4WXI0_9FIRM</name>